<dbReference type="EC" id="5.6.2.1" evidence="3"/>
<name>A0ABP9FUC6_9SPHI</name>
<dbReference type="InterPro" id="IPR013500">
    <property type="entry name" value="TopoI_cat_euk"/>
</dbReference>
<dbReference type="Gene3D" id="3.30.66.10">
    <property type="entry name" value="DNA topoisomerase I domain"/>
    <property type="match status" value="1"/>
</dbReference>
<dbReference type="SUPFAM" id="SSF56349">
    <property type="entry name" value="DNA breaking-rejoining enzymes"/>
    <property type="match status" value="1"/>
</dbReference>
<dbReference type="Proteomes" id="UP001501436">
    <property type="component" value="Unassembled WGS sequence"/>
</dbReference>
<dbReference type="InterPro" id="IPR011010">
    <property type="entry name" value="DNA_brk_join_enz"/>
</dbReference>
<sequence length="384" mass="43868">MYLNTGIVGKLKIFSIVVTQYIDMNRLQKKLEKIGRDPKVTAKAVGLRYVTDTMPGYTRKKSGKGWSFYDADGALVKDKELIARFNKLVIPPAYTNVWISPHENGHLQFTGVDAAGRKQYRYHPEWNQIRNQSKYYRLQTFAAHLPAIREQVDKDLARRNMGYEKVVALVVRLMELTSIRVGNESYKKLYGSFGLTTLQDKHVKIEGSNMRFEFKGKKGVYQKISLQSKKLARLVKQCRDIPGKELFQFYDDEGKRCTIDSGDINTYLKNITGEDFTAKDFRTWAGSVSALFAFKEAGEYDNASDCKKKIVSVLDEVAVVLGNTRTVCKKYYVHPLVIKTYEDGTLFKYIGHLDEDKEEKASELRTAEKALLSILENEKLAQAS</sequence>
<evidence type="ECO:0000259" key="8">
    <source>
        <dbReference type="Pfam" id="PF21338"/>
    </source>
</evidence>
<evidence type="ECO:0000256" key="4">
    <source>
        <dbReference type="ARBA" id="ARBA00023029"/>
    </source>
</evidence>
<dbReference type="InterPro" id="IPR001631">
    <property type="entry name" value="TopoI"/>
</dbReference>
<comment type="similarity">
    <text evidence="2">Belongs to the type IB topoisomerase family.</text>
</comment>
<evidence type="ECO:0000259" key="7">
    <source>
        <dbReference type="Pfam" id="PF01028"/>
    </source>
</evidence>
<evidence type="ECO:0000256" key="1">
    <source>
        <dbReference type="ARBA" id="ARBA00000213"/>
    </source>
</evidence>
<dbReference type="InterPro" id="IPR049331">
    <property type="entry name" value="Top1B_N_bact"/>
</dbReference>
<dbReference type="InterPro" id="IPR035447">
    <property type="entry name" value="DNA_topo_I_N_sf"/>
</dbReference>
<protein>
    <recommendedName>
        <fullName evidence="3">DNA topoisomerase</fullName>
        <ecNumber evidence="3">5.6.2.1</ecNumber>
    </recommendedName>
</protein>
<dbReference type="EMBL" id="BAABJI010000001">
    <property type="protein sequence ID" value="GAA4909304.1"/>
    <property type="molecule type" value="Genomic_DNA"/>
</dbReference>
<feature type="domain" description="DNA topoisomerase I catalytic core eukaryotic-type" evidence="7">
    <location>
        <begin position="126"/>
        <end position="343"/>
    </location>
</feature>
<dbReference type="PRINTS" id="PR00416">
    <property type="entry name" value="EUTPISMRASEI"/>
</dbReference>
<evidence type="ECO:0000256" key="5">
    <source>
        <dbReference type="ARBA" id="ARBA00023125"/>
    </source>
</evidence>
<accession>A0ABP9FUC6</accession>
<dbReference type="SUPFAM" id="SSF55869">
    <property type="entry name" value="DNA topoisomerase I domain"/>
    <property type="match status" value="1"/>
</dbReference>
<comment type="caution">
    <text evidence="9">The sequence shown here is derived from an EMBL/GenBank/DDBJ whole genome shotgun (WGS) entry which is preliminary data.</text>
</comment>
<keyword evidence="10" id="KW-1185">Reference proteome</keyword>
<dbReference type="Pfam" id="PF21338">
    <property type="entry name" value="Top1B_N_bact"/>
    <property type="match status" value="1"/>
</dbReference>
<feature type="domain" description="DNA topoisomerase IB N-terminal" evidence="8">
    <location>
        <begin position="65"/>
        <end position="113"/>
    </location>
</feature>
<evidence type="ECO:0000256" key="2">
    <source>
        <dbReference type="ARBA" id="ARBA00006645"/>
    </source>
</evidence>
<evidence type="ECO:0000313" key="9">
    <source>
        <dbReference type="EMBL" id="GAA4909304.1"/>
    </source>
</evidence>
<organism evidence="9 10">
    <name type="scientific">Mucilaginibacter defluvii</name>
    <dbReference type="NCBI Taxonomy" id="1196019"/>
    <lineage>
        <taxon>Bacteria</taxon>
        <taxon>Pseudomonadati</taxon>
        <taxon>Bacteroidota</taxon>
        <taxon>Sphingobacteriia</taxon>
        <taxon>Sphingobacteriales</taxon>
        <taxon>Sphingobacteriaceae</taxon>
        <taxon>Mucilaginibacter</taxon>
    </lineage>
</organism>
<evidence type="ECO:0000313" key="10">
    <source>
        <dbReference type="Proteomes" id="UP001501436"/>
    </source>
</evidence>
<dbReference type="RefSeq" id="WP_345329885.1">
    <property type="nucleotide sequence ID" value="NZ_BAABJI010000001.1"/>
</dbReference>
<keyword evidence="5" id="KW-0238">DNA-binding</keyword>
<proteinExistence type="inferred from homology"/>
<dbReference type="PROSITE" id="PS52038">
    <property type="entry name" value="TOPO_IB_2"/>
    <property type="match status" value="1"/>
</dbReference>
<comment type="catalytic activity">
    <reaction evidence="1">
        <text>ATP-independent breakage of single-stranded DNA, followed by passage and rejoining.</text>
        <dbReference type="EC" id="5.6.2.1"/>
    </reaction>
</comment>
<gene>
    <name evidence="9" type="ORF">GCM10023313_10460</name>
</gene>
<keyword evidence="6" id="KW-0413">Isomerase</keyword>
<dbReference type="Gene3D" id="1.10.132.120">
    <property type="match status" value="1"/>
</dbReference>
<evidence type="ECO:0000256" key="3">
    <source>
        <dbReference type="ARBA" id="ARBA00012891"/>
    </source>
</evidence>
<reference evidence="10" key="1">
    <citation type="journal article" date="2019" name="Int. J. Syst. Evol. Microbiol.">
        <title>The Global Catalogue of Microorganisms (GCM) 10K type strain sequencing project: providing services to taxonomists for standard genome sequencing and annotation.</title>
        <authorList>
            <consortium name="The Broad Institute Genomics Platform"/>
            <consortium name="The Broad Institute Genome Sequencing Center for Infectious Disease"/>
            <person name="Wu L."/>
            <person name="Ma J."/>
        </authorList>
    </citation>
    <scope>NUCLEOTIDE SEQUENCE [LARGE SCALE GENOMIC DNA]</scope>
    <source>
        <strain evidence="10">JCM 18283</strain>
    </source>
</reference>
<dbReference type="InterPro" id="IPR014711">
    <property type="entry name" value="TopoI_cat_a-hlx-sub_euk"/>
</dbReference>
<dbReference type="Gene3D" id="3.90.15.10">
    <property type="entry name" value="Topoisomerase I, Chain A, domain 3"/>
    <property type="match status" value="1"/>
</dbReference>
<evidence type="ECO:0000256" key="6">
    <source>
        <dbReference type="ARBA" id="ARBA00023235"/>
    </source>
</evidence>
<keyword evidence="4" id="KW-0799">Topoisomerase</keyword>
<dbReference type="Pfam" id="PF01028">
    <property type="entry name" value="Topoisom_I"/>
    <property type="match status" value="1"/>
</dbReference>